<dbReference type="EMBL" id="CP009933">
    <property type="protein sequence ID" value="AKA70165.1"/>
    <property type="molecule type" value="Genomic_DNA"/>
</dbReference>
<protein>
    <submittedName>
        <fullName evidence="1">Uncharacterized protein</fullName>
    </submittedName>
</protein>
<accession>A0A0E3M7B5</accession>
<keyword evidence="2" id="KW-1185">Reference proteome</keyword>
<organism evidence="1 2">
    <name type="scientific">Clostridium scatologenes</name>
    <dbReference type="NCBI Taxonomy" id="1548"/>
    <lineage>
        <taxon>Bacteria</taxon>
        <taxon>Bacillati</taxon>
        <taxon>Bacillota</taxon>
        <taxon>Clostridia</taxon>
        <taxon>Eubacteriales</taxon>
        <taxon>Clostridiaceae</taxon>
        <taxon>Clostridium</taxon>
    </lineage>
</organism>
<dbReference type="KEGG" id="csq:CSCA_3040"/>
<proteinExistence type="predicted"/>
<dbReference type="InterPro" id="IPR009057">
    <property type="entry name" value="Homeodomain-like_sf"/>
</dbReference>
<reference evidence="1 2" key="1">
    <citation type="journal article" date="2015" name="J. Biotechnol.">
        <title>Complete genome sequence of a malodorant-producing acetogen, Clostridium scatologenes ATCC 25775(T).</title>
        <authorList>
            <person name="Zhu Z."/>
            <person name="Guo T."/>
            <person name="Zheng H."/>
            <person name="Song T."/>
            <person name="Ouyang P."/>
            <person name="Xie J."/>
        </authorList>
    </citation>
    <scope>NUCLEOTIDE SEQUENCE [LARGE SCALE GENOMIC DNA]</scope>
    <source>
        <strain evidence="1 2">ATCC 25775</strain>
    </source>
</reference>
<evidence type="ECO:0000313" key="1">
    <source>
        <dbReference type="EMBL" id="AKA70165.1"/>
    </source>
</evidence>
<sequence length="63" mass="7303">MLSEQEIRNETINYVEQHGIKYVYLATKIGVHKSTLCHFLKNDRKVANKVKIGLEQFLSKPSN</sequence>
<dbReference type="Proteomes" id="UP000033115">
    <property type="component" value="Chromosome"/>
</dbReference>
<dbReference type="SUPFAM" id="SSF46689">
    <property type="entry name" value="Homeodomain-like"/>
    <property type="match status" value="1"/>
</dbReference>
<dbReference type="AlphaFoldDB" id="A0A0E3M7B5"/>
<gene>
    <name evidence="1" type="ORF">CSCA_3040</name>
</gene>
<dbReference type="HOGENOM" id="CLU_2877988_0_0_9"/>
<name>A0A0E3M7B5_CLOSL</name>
<dbReference type="Gene3D" id="1.10.10.60">
    <property type="entry name" value="Homeodomain-like"/>
    <property type="match status" value="1"/>
</dbReference>
<evidence type="ECO:0000313" key="2">
    <source>
        <dbReference type="Proteomes" id="UP000033115"/>
    </source>
</evidence>